<feature type="compositionally biased region" description="Polar residues" evidence="6">
    <location>
        <begin position="36"/>
        <end position="61"/>
    </location>
</feature>
<evidence type="ECO:0000313" key="9">
    <source>
        <dbReference type="EMBL" id="EKD01433.1"/>
    </source>
</evidence>
<feature type="compositionally biased region" description="Polar residues" evidence="6">
    <location>
        <begin position="1012"/>
        <end position="1037"/>
    </location>
</feature>
<feature type="transmembrane region" description="Helical" evidence="7">
    <location>
        <begin position="1433"/>
        <end position="1451"/>
    </location>
</feature>
<dbReference type="InterPro" id="IPR017871">
    <property type="entry name" value="ABC_transporter-like_CS"/>
</dbReference>
<evidence type="ECO:0000256" key="4">
    <source>
        <dbReference type="ARBA" id="ARBA00022989"/>
    </source>
</evidence>
<comment type="caution">
    <text evidence="9">The sequence shown here is derived from an EMBL/GenBank/DDBJ whole genome shotgun (WGS) entry which is preliminary data.</text>
</comment>
<accession>K1VX63</accession>
<evidence type="ECO:0000313" key="10">
    <source>
        <dbReference type="Proteomes" id="UP000006757"/>
    </source>
</evidence>
<dbReference type="InterPro" id="IPR013525">
    <property type="entry name" value="ABC2_TM"/>
</dbReference>
<reference evidence="9 10" key="1">
    <citation type="journal article" date="2012" name="Eukaryot. Cell">
        <title>Genome sequence of the Trichosporon asahii environmental strain CBS 8904.</title>
        <authorList>
            <person name="Yang R.Y."/>
            <person name="Li H.T."/>
            <person name="Zhu H."/>
            <person name="Zhou G.P."/>
            <person name="Wang M."/>
            <person name="Wang L."/>
        </authorList>
    </citation>
    <scope>NUCLEOTIDE SEQUENCE [LARGE SCALE GENOMIC DNA]</scope>
    <source>
        <strain evidence="9 10">CBS 8904</strain>
    </source>
</reference>
<feature type="transmembrane region" description="Helical" evidence="7">
    <location>
        <begin position="1490"/>
        <end position="1510"/>
    </location>
</feature>
<dbReference type="Pfam" id="PF00005">
    <property type="entry name" value="ABC_tran"/>
    <property type="match status" value="2"/>
</dbReference>
<feature type="domain" description="ABC transporter" evidence="8">
    <location>
        <begin position="201"/>
        <end position="463"/>
    </location>
</feature>
<dbReference type="PROSITE" id="PS50893">
    <property type="entry name" value="ABC_TRANSPORTER_2"/>
    <property type="match status" value="2"/>
</dbReference>
<feature type="transmembrane region" description="Helical" evidence="7">
    <location>
        <begin position="824"/>
        <end position="842"/>
    </location>
</feature>
<dbReference type="InterPro" id="IPR027417">
    <property type="entry name" value="P-loop_NTPase"/>
</dbReference>
<dbReference type="Pfam" id="PF01061">
    <property type="entry name" value="ABC2_membrane"/>
    <property type="match status" value="2"/>
</dbReference>
<dbReference type="GO" id="GO:0016020">
    <property type="term" value="C:membrane"/>
    <property type="evidence" value="ECO:0007669"/>
    <property type="project" value="UniProtKB-SubCell"/>
</dbReference>
<dbReference type="HOGENOM" id="CLU_000604_35_0_1"/>
<dbReference type="InterPro" id="IPR043926">
    <property type="entry name" value="ABCG_dom"/>
</dbReference>
<keyword evidence="3 7" id="KW-0812">Transmembrane</keyword>
<keyword evidence="2" id="KW-0813">Transport</keyword>
<dbReference type="OMA" id="RMNLINP"/>
<dbReference type="Proteomes" id="UP000006757">
    <property type="component" value="Unassembled WGS sequence"/>
</dbReference>
<feature type="transmembrane region" description="Helical" evidence="7">
    <location>
        <begin position="603"/>
        <end position="622"/>
    </location>
</feature>
<keyword evidence="10" id="KW-1185">Reference proteome</keyword>
<feature type="compositionally biased region" description="Low complexity" evidence="6">
    <location>
        <begin position="17"/>
        <end position="30"/>
    </location>
</feature>
<keyword evidence="4 7" id="KW-1133">Transmembrane helix</keyword>
<evidence type="ECO:0000256" key="2">
    <source>
        <dbReference type="ARBA" id="ARBA00022448"/>
    </source>
</evidence>
<dbReference type="InterPro" id="IPR003439">
    <property type="entry name" value="ABC_transporter-like_ATP-bd"/>
</dbReference>
<dbReference type="InterPro" id="IPR034001">
    <property type="entry name" value="ABCG_PDR_1"/>
</dbReference>
<evidence type="ECO:0000259" key="8">
    <source>
        <dbReference type="PROSITE" id="PS50893"/>
    </source>
</evidence>
<dbReference type="InParanoid" id="K1VX63"/>
<dbReference type="InterPro" id="IPR010929">
    <property type="entry name" value="PDR_CDR_ABC"/>
</dbReference>
<feature type="region of interest" description="Disordered" evidence="6">
    <location>
        <begin position="877"/>
        <end position="941"/>
    </location>
</feature>
<evidence type="ECO:0000256" key="7">
    <source>
        <dbReference type="SAM" id="Phobius"/>
    </source>
</evidence>
<feature type="transmembrane region" description="Helical" evidence="7">
    <location>
        <begin position="1609"/>
        <end position="1633"/>
    </location>
</feature>
<dbReference type="PANTHER" id="PTHR19241">
    <property type="entry name" value="ATP-BINDING CASSETTE TRANSPORTER"/>
    <property type="match status" value="1"/>
</dbReference>
<feature type="compositionally biased region" description="Low complexity" evidence="6">
    <location>
        <begin position="993"/>
        <end position="1006"/>
    </location>
</feature>
<dbReference type="GO" id="GO:0005524">
    <property type="term" value="F:ATP binding"/>
    <property type="evidence" value="ECO:0007669"/>
    <property type="project" value="InterPro"/>
</dbReference>
<feature type="domain" description="ABC transporter" evidence="8">
    <location>
        <begin position="1017"/>
        <end position="1276"/>
    </location>
</feature>
<dbReference type="STRING" id="1220162.K1VX63"/>
<comment type="subcellular location">
    <subcellularLocation>
        <location evidence="1">Membrane</location>
        <topology evidence="1">Multi-pass membrane protein</topology>
    </subcellularLocation>
</comment>
<feature type="region of interest" description="Disordered" evidence="6">
    <location>
        <begin position="1"/>
        <end position="107"/>
    </location>
</feature>
<gene>
    <name evidence="9" type="ORF">A1Q2_04275</name>
</gene>
<dbReference type="SUPFAM" id="SSF52540">
    <property type="entry name" value="P-loop containing nucleoside triphosphate hydrolases"/>
    <property type="match status" value="2"/>
</dbReference>
<sequence length="1935" mass="213891">MDQQRPGAETPQNDAYASGSQTGSQAGSQTNIPAAGSSSMLHLRSSTQVTLVETATESPASYDTKPPKDSAAPTLDSQKEEQYHIPENLSRHTSPAITEVRRTSTDTEDGYTEWSFAEQLKARQAALIERGLPPVRNVSLSWQNLSVRGVGGVDDVQFAPDLGAIVAPWTVIKQKKKVEAYAQSVAEKAAAQPGFEPMAWQKGMPTPKKGEPGLRKGQRYLIKDFNGLLKPGEMMLVVGRPGSGCTTFLKALSGLTSSYAGVDGTVRYGSLKAGSKEMIALRGEVAFNDEEDVHDPNLLVGRTMDFATRMETPSDRVRALGKNGKPISEKQYQEETKTDLLRVFGIEHTAGTKVGNQYIRGVSGGERKRVSLAEFLTTDSQVMCWDQATRGLDASTALGFARTCRTLCDVDKRVNVVTLYQAGNGIYDLFDKVTVIAENRLIYYGPRDMARNYFEQLGFEHMEGANTADYLTAVTALNERKIIPGYENKVPNTAAEFAKIYQESDLCAAMRKEVDDWVADTAAREAESDELRRVNQTSKTKYAIKALPQKESWGKQVWGCIVREGQQRWGDQWSFWARQATTLIQGLINGSVYYNVPDNTSGLFLRGGVIFMLVLFPAILAFSDLSEAFMGRGVLGKQKSYAMYRSSLMFVAQVVLDIPIFVVQLAIYTLVTYWMAGLRSNAGNFFLMFFFTWLNSLVFTSLFRAIGYAFDIYNDASKIAGSVFTFFVLYGGFVIYTPSMHPWFSWIRWLNPVYYAIENLMATELTDLTLDCAPPQLAPYGPAYAGQPAGCAIAGGSPGTTKVSGTKYLDLALKFYKSHRWRNFGIMIALWIGAILLGMLFVERLPAAGSKPAVTLYKRGGGSAFRAAAKDAEAAEGVDGEKLNNNGNQKISGAATPRSNIRIGPPRSGTATPRSGTATPRSGMQIGPVTNEKPGLSRTSSRLAEEAQGTTFTWKHLNYFVKAEGKDKQLLRDVSAMDQQRPGAETPQNDAYASGSQTGSQAGSQTNIPAAGSSSMLHLRSSTQVTLVETATESPASYDTKPPKDSAAPTLDSQKEEQYHIPENLSRHTSPAITEVRRTLMDVLAARKSEGTIEGEVKLNGHSLPVSFQRTTGYCEQVDIHLPTSTVREALEFSALLRQPRHISDEDKLAYVDVIIDLLELQDIEDAIVGVPGAGLGVEQRKRLTIGVELVSRPTLLFLDEPTSGLDGQSSYQILQFLRKLAAQGQSILCTIHQPSAALFAEFDQLLLLKAGGRTVYFGPVAKVKSYFTGNGAPWPRDVNPAEQMIDVVSGDISRSKDWAEVWKASPECTQMMIDLDNVNEEAKSQYHETAEDTHKYAASTSTQLRLVIHRATVQLYRDVEYVRFTYWKMGTAYADLQNKVFALFQFVFVAPGVIVQTQPKFIANRDVFESREKKSMFYRWQVFCAGEILAEVPYLILCAFFYFVTFYWTAGFSSEAGIAGPVFLQMVFYEFLYTGMGQFIAAYAPNPVFAAMVLPLFISVLATFAGIMIPYQQLTAFWRYWLYWLDPFTYFMQGLITFPIWDAKVECRPHEYGYFDPPAGQTCGQYLQTFMTYASGYLNNPEAVANCEYCGLKKGSEYLYNLNIKRHIIGWQGILITLLFIISSYSFVFLLLKLRSKGTKTASSKPPLLYTRGLDGAEASAGCLKRTECHAHNRQQQSLASPRQLMATIEHDTTSSSTGERHLLLTRSGEQLALRSPLAPDRDLCFLSSSDSDSTHAFSQCEVLDVSPALLSPELSSTLEAVPSLKAMRLTADDSEELPRVSAFPSTPTLVYLSIPESLVDLKPKAGDMGPFPVCSADTRRLVFNFLPASDERPTYRPKGRRPNVDHVVCVLHDGAGDEAHFWINWAVRYEIETTVVLCGGDFEAKRAALGEQVDLHHIHVQVLSDSDYKAQVGNETFAIETQRFLAPEKEAAA</sequence>
<protein>
    <submittedName>
        <fullName evidence="9">ABC transporter</fullName>
    </submittedName>
</protein>
<keyword evidence="5 7" id="KW-0472">Membrane</keyword>
<feature type="region of interest" description="Disordered" evidence="6">
    <location>
        <begin position="977"/>
        <end position="1067"/>
    </location>
</feature>
<dbReference type="GO" id="GO:0140359">
    <property type="term" value="F:ABC-type transporter activity"/>
    <property type="evidence" value="ECO:0007669"/>
    <property type="project" value="InterPro"/>
</dbReference>
<dbReference type="Pfam" id="PF19055">
    <property type="entry name" value="ABC2_membrane_7"/>
    <property type="match status" value="1"/>
</dbReference>
<evidence type="ECO:0000256" key="6">
    <source>
        <dbReference type="SAM" id="MobiDB-lite"/>
    </source>
</evidence>
<evidence type="ECO:0000256" key="1">
    <source>
        <dbReference type="ARBA" id="ARBA00004141"/>
    </source>
</evidence>
<dbReference type="PROSITE" id="PS00211">
    <property type="entry name" value="ABC_TRANSPORTER_1"/>
    <property type="match status" value="1"/>
</dbReference>
<dbReference type="GO" id="GO:0016887">
    <property type="term" value="F:ATP hydrolysis activity"/>
    <property type="evidence" value="ECO:0007669"/>
    <property type="project" value="InterPro"/>
</dbReference>
<feature type="transmembrane region" description="Helical" evidence="7">
    <location>
        <begin position="1463"/>
        <end position="1484"/>
    </location>
</feature>
<dbReference type="OrthoDB" id="245989at2759"/>
<dbReference type="EMBL" id="AMBO01000316">
    <property type="protein sequence ID" value="EKD01433.1"/>
    <property type="molecule type" value="Genomic_DNA"/>
</dbReference>
<dbReference type="eggNOG" id="KOG0065">
    <property type="taxonomic scope" value="Eukaryota"/>
</dbReference>
<dbReference type="Gene3D" id="3.40.50.300">
    <property type="entry name" value="P-loop containing nucleotide triphosphate hydrolases"/>
    <property type="match status" value="2"/>
</dbReference>
<feature type="transmembrane region" description="Helical" evidence="7">
    <location>
        <begin position="650"/>
        <end position="673"/>
    </location>
</feature>
<evidence type="ECO:0000256" key="5">
    <source>
        <dbReference type="ARBA" id="ARBA00023136"/>
    </source>
</evidence>
<dbReference type="CDD" id="cd03233">
    <property type="entry name" value="ABCG_PDR_domain1"/>
    <property type="match status" value="1"/>
</dbReference>
<feature type="transmembrane region" description="Helical" evidence="7">
    <location>
        <begin position="719"/>
        <end position="738"/>
    </location>
</feature>
<name>K1VX63_TRIAC</name>
<proteinExistence type="predicted"/>
<dbReference type="Pfam" id="PF06422">
    <property type="entry name" value="PDR_CDR"/>
    <property type="match status" value="1"/>
</dbReference>
<evidence type="ECO:0000256" key="3">
    <source>
        <dbReference type="ARBA" id="ARBA00022692"/>
    </source>
</evidence>
<feature type="compositionally biased region" description="Polar residues" evidence="6">
    <location>
        <begin position="909"/>
        <end position="922"/>
    </location>
</feature>
<organism evidence="9 10">
    <name type="scientific">Trichosporon asahii var. asahii (strain CBS 8904)</name>
    <name type="common">Yeast</name>
    <dbReference type="NCBI Taxonomy" id="1220162"/>
    <lineage>
        <taxon>Eukaryota</taxon>
        <taxon>Fungi</taxon>
        <taxon>Dikarya</taxon>
        <taxon>Basidiomycota</taxon>
        <taxon>Agaricomycotina</taxon>
        <taxon>Tremellomycetes</taxon>
        <taxon>Trichosporonales</taxon>
        <taxon>Trichosporonaceae</taxon>
        <taxon>Trichosporon</taxon>
    </lineage>
</organism>
<feature type="transmembrane region" description="Helical" evidence="7">
    <location>
        <begin position="685"/>
        <end position="707"/>
    </location>
</feature>